<keyword evidence="1" id="KW-0732">Signal</keyword>
<dbReference type="EMBL" id="CP051685">
    <property type="protein sequence ID" value="QJE02616.1"/>
    <property type="molecule type" value="Genomic_DNA"/>
</dbReference>
<reference evidence="2 3" key="1">
    <citation type="submission" date="2020-04" db="EMBL/GenBank/DDBJ databases">
        <title>Genome sequencing of novel species.</title>
        <authorList>
            <person name="Heo J."/>
            <person name="Kim S.-J."/>
            <person name="Kim J.-S."/>
            <person name="Hong S.-B."/>
            <person name="Kwon S.-W."/>
        </authorList>
    </citation>
    <scope>NUCLEOTIDE SEQUENCE [LARGE SCALE GENOMIC DNA]</scope>
    <source>
        <strain evidence="2 3">GN2-R2</strain>
    </source>
</reference>
<dbReference type="AlphaFoldDB" id="A0A7Z2W0D2"/>
<feature type="signal peptide" evidence="1">
    <location>
        <begin position="1"/>
        <end position="21"/>
    </location>
</feature>
<organism evidence="2 3">
    <name type="scientific">Massilia forsythiae</name>
    <dbReference type="NCBI Taxonomy" id="2728020"/>
    <lineage>
        <taxon>Bacteria</taxon>
        <taxon>Pseudomonadati</taxon>
        <taxon>Pseudomonadota</taxon>
        <taxon>Betaproteobacteria</taxon>
        <taxon>Burkholderiales</taxon>
        <taxon>Oxalobacteraceae</taxon>
        <taxon>Telluria group</taxon>
        <taxon>Massilia</taxon>
    </lineage>
</organism>
<dbReference type="KEGG" id="mfy:HH212_23490"/>
<name>A0A7Z2W0D2_9BURK</name>
<sequence>MKKLAIIVTLGASLAALTGCATTYPGPANYGTRAYAQPADPNGWQVVSVTPVPVGTGAANGDAGRVTSQPYAVTNPGVVSYSPGVTTVVTQPVYVPAPVYAPYPAYADPFWYPPVSIGLGLNFGWSNWGGHRGYRGGYGGPRFRGHR</sequence>
<dbReference type="RefSeq" id="WP_170204698.1">
    <property type="nucleotide sequence ID" value="NZ_CP051685.1"/>
</dbReference>
<protein>
    <submittedName>
        <fullName evidence="2">DUF3300 domain-containing protein</fullName>
    </submittedName>
</protein>
<feature type="chain" id="PRO_5031234363" evidence="1">
    <location>
        <begin position="22"/>
        <end position="147"/>
    </location>
</feature>
<dbReference type="PROSITE" id="PS51257">
    <property type="entry name" value="PROKAR_LIPOPROTEIN"/>
    <property type="match status" value="1"/>
</dbReference>
<proteinExistence type="predicted"/>
<dbReference type="Proteomes" id="UP000502415">
    <property type="component" value="Chromosome"/>
</dbReference>
<evidence type="ECO:0000313" key="3">
    <source>
        <dbReference type="Proteomes" id="UP000502415"/>
    </source>
</evidence>
<accession>A0A7Z2W0D2</accession>
<keyword evidence="3" id="KW-1185">Reference proteome</keyword>
<evidence type="ECO:0000256" key="1">
    <source>
        <dbReference type="SAM" id="SignalP"/>
    </source>
</evidence>
<evidence type="ECO:0000313" key="2">
    <source>
        <dbReference type="EMBL" id="QJE02616.1"/>
    </source>
</evidence>
<gene>
    <name evidence="2" type="ORF">HH212_23490</name>
</gene>